<accession>A0A0F7RMM4</accession>
<dbReference type="EMBL" id="AE016879">
    <property type="protein sequence ID" value="AAP24388.1"/>
    <property type="molecule type" value="Genomic_DNA"/>
</dbReference>
<evidence type="ECO:0000313" key="1">
    <source>
        <dbReference type="EMBL" id="AAP24388.1"/>
    </source>
</evidence>
<dbReference type="KEGG" id="ban:BA_0356"/>
<organism evidence="1 2">
    <name type="scientific">Bacillus anthracis</name>
    <name type="common">anthrax bacterium</name>
    <dbReference type="NCBI Taxonomy" id="1392"/>
    <lineage>
        <taxon>Bacteria</taxon>
        <taxon>Bacillati</taxon>
        <taxon>Bacillota</taxon>
        <taxon>Bacilli</taxon>
        <taxon>Bacillales</taxon>
        <taxon>Bacillaceae</taxon>
        <taxon>Bacillus</taxon>
        <taxon>Bacillus cereus group</taxon>
    </lineage>
</organism>
<reference evidence="1 2" key="1">
    <citation type="journal article" date="2003" name="Nature">
        <title>The genome sequence of Bacillus anthracis Ames and comparison to closely related bacteria.</title>
        <authorList>
            <person name="Read T.D."/>
            <person name="Peterson S.N."/>
            <person name="Tourasse N."/>
            <person name="Baillie L.W."/>
            <person name="Paulsen I.T."/>
            <person name="Nelson K.E."/>
            <person name="Tettelin H."/>
            <person name="Fouts D.E."/>
            <person name="Eisen J.A."/>
            <person name="Gill S.R."/>
            <person name="Holtzapple E.K."/>
            <person name="Okstad O.A."/>
            <person name="Helgason E."/>
            <person name="Rilstone J."/>
            <person name="Wu M."/>
            <person name="Kolonay J.F."/>
            <person name="Beanan M.J."/>
            <person name="Dodson R.J."/>
            <person name="Brinkac L.M."/>
            <person name="Gwinn M."/>
            <person name="DeBoy R.T."/>
            <person name="Madpu R."/>
            <person name="Daugherty S.C."/>
            <person name="Durkin A.S."/>
            <person name="Haft D.H."/>
            <person name="Nelson W.C."/>
            <person name="Peterson J.D."/>
            <person name="Pop M."/>
            <person name="Khouri H.M."/>
            <person name="Radune D."/>
            <person name="Benton J.L."/>
            <person name="Mahamoud Y."/>
            <person name="Jiang L."/>
            <person name="Hance I.R."/>
            <person name="Weidman J.F."/>
            <person name="Berry K.J."/>
            <person name="Plaut R.D."/>
            <person name="Wolf A.M."/>
            <person name="Watkins K.L."/>
            <person name="Nierman W.C."/>
            <person name="Hazen A."/>
            <person name="Cline R."/>
            <person name="Redmond C."/>
            <person name="Thwaite J.E."/>
            <person name="White O."/>
            <person name="Salzberg S.L."/>
            <person name="Thomason B."/>
            <person name="Friedlander A.M."/>
            <person name="Koehler T.M."/>
            <person name="Hanna P.C."/>
            <person name="Kolsto A.B."/>
            <person name="Fraser C.M."/>
        </authorList>
    </citation>
    <scope>NUCLEOTIDE SEQUENCE [LARGE SCALE GENOMIC DNA]</scope>
    <source>
        <strain evidence="2">Ames / isolate Porton</strain>
    </source>
</reference>
<dbReference type="Proteomes" id="UP000000427">
    <property type="component" value="Chromosome"/>
</dbReference>
<sequence length="35" mass="4451">MKRNYLLLKQNFALIIFLKMEDWKEEIHRKEDIDE</sequence>
<dbReference type="AlphaFoldDB" id="A0A0F7RMM4"/>
<protein>
    <submittedName>
        <fullName evidence="1">Uncharacterized protein</fullName>
    </submittedName>
</protein>
<name>A0A0F7RMM4_BACAN</name>
<proteinExistence type="predicted"/>
<evidence type="ECO:0000313" key="2">
    <source>
        <dbReference type="Proteomes" id="UP000000427"/>
    </source>
</evidence>
<gene>
    <name evidence="1" type="ordered locus">BA_0356</name>
</gene>